<accession>X1FKX3</accession>
<dbReference type="EMBL" id="BARU01003200">
    <property type="protein sequence ID" value="GAH21433.1"/>
    <property type="molecule type" value="Genomic_DNA"/>
</dbReference>
<sequence length="53" mass="6204">MQSTHARLRSAELAKLERKRLSFMVITRPYNVITYINIFPHDASKSSRLINDN</sequence>
<reference evidence="1" key="1">
    <citation type="journal article" date="2014" name="Front. Microbiol.">
        <title>High frequency of phylogenetically diverse reductive dehalogenase-homologous genes in deep subseafloor sedimentary metagenomes.</title>
        <authorList>
            <person name="Kawai M."/>
            <person name="Futagami T."/>
            <person name="Toyoda A."/>
            <person name="Takaki Y."/>
            <person name="Nishi S."/>
            <person name="Hori S."/>
            <person name="Arai W."/>
            <person name="Tsubouchi T."/>
            <person name="Morono Y."/>
            <person name="Uchiyama I."/>
            <person name="Ito T."/>
            <person name="Fujiyama A."/>
            <person name="Inagaki F."/>
            <person name="Takami H."/>
        </authorList>
    </citation>
    <scope>NUCLEOTIDE SEQUENCE</scope>
    <source>
        <strain evidence="1">Expedition CK06-06</strain>
    </source>
</reference>
<gene>
    <name evidence="1" type="ORF">S03H2_07066</name>
</gene>
<comment type="caution">
    <text evidence="1">The sequence shown here is derived from an EMBL/GenBank/DDBJ whole genome shotgun (WGS) entry which is preliminary data.</text>
</comment>
<protein>
    <submittedName>
        <fullName evidence="1">Uncharacterized protein</fullName>
    </submittedName>
</protein>
<name>X1FKX3_9ZZZZ</name>
<dbReference type="AlphaFoldDB" id="X1FKX3"/>
<evidence type="ECO:0000313" key="1">
    <source>
        <dbReference type="EMBL" id="GAH21433.1"/>
    </source>
</evidence>
<organism evidence="1">
    <name type="scientific">marine sediment metagenome</name>
    <dbReference type="NCBI Taxonomy" id="412755"/>
    <lineage>
        <taxon>unclassified sequences</taxon>
        <taxon>metagenomes</taxon>
        <taxon>ecological metagenomes</taxon>
    </lineage>
</organism>
<feature type="non-terminal residue" evidence="1">
    <location>
        <position position="53"/>
    </location>
</feature>
<proteinExistence type="predicted"/>